<comment type="caution">
    <text evidence="1">The sequence shown here is derived from an EMBL/GenBank/DDBJ whole genome shotgun (WGS) entry which is preliminary data.</text>
</comment>
<dbReference type="AlphaFoldDB" id="K1YXR5"/>
<sequence>MEKLNTSQSEGLLAWFWDREIKKISYDNLPAWAIGRFEGYSKRFISHREYVLQSFSWLYVVEYNSNEKAYIATQKKVFKKETGDEIHDNIYLYEEKNDGYLWHAEIFLINGESYAQVWFTETKKEFYKQWYGLRRILFLNALAQFFYKKPLASSTLFVEQYIEWQKGIYPSKRIWEKLAQNNIAKTTERNGHNSYIMSKVTKTREAVNSLLWEKI</sequence>
<reference evidence="1" key="1">
    <citation type="journal article" date="2012" name="Science">
        <title>Fermentation, hydrogen, and sulfur metabolism in multiple uncultivated bacterial phyla.</title>
        <authorList>
            <person name="Wrighton K.C."/>
            <person name="Thomas B.C."/>
            <person name="Sharon I."/>
            <person name="Miller C.S."/>
            <person name="Castelle C.J."/>
            <person name="VerBerkmoes N.C."/>
            <person name="Wilkins M.J."/>
            <person name="Hettich R.L."/>
            <person name="Lipton M.S."/>
            <person name="Williams K.H."/>
            <person name="Long P.E."/>
            <person name="Banfield J.F."/>
        </authorList>
    </citation>
    <scope>NUCLEOTIDE SEQUENCE [LARGE SCALE GENOMIC DNA]</scope>
</reference>
<dbReference type="EMBL" id="AMFJ01034142">
    <property type="protein sequence ID" value="EKD30144.1"/>
    <property type="molecule type" value="Genomic_DNA"/>
</dbReference>
<proteinExistence type="predicted"/>
<organism evidence="1">
    <name type="scientific">uncultured bacterium</name>
    <name type="common">gcode 4</name>
    <dbReference type="NCBI Taxonomy" id="1234023"/>
    <lineage>
        <taxon>Bacteria</taxon>
        <taxon>environmental samples</taxon>
    </lineage>
</organism>
<accession>K1YXR5</accession>
<evidence type="ECO:0000313" key="1">
    <source>
        <dbReference type="EMBL" id="EKD30144.1"/>
    </source>
</evidence>
<protein>
    <submittedName>
        <fullName evidence="1">Uncharacterized protein</fullName>
    </submittedName>
</protein>
<name>K1YXR5_9BACT</name>
<gene>
    <name evidence="1" type="ORF">ACD_78C00142G0001</name>
</gene>